<evidence type="ECO:0000259" key="7">
    <source>
        <dbReference type="Pfam" id="PF02687"/>
    </source>
</evidence>
<organism evidence="8 9">
    <name type="scientific">Melissococcus plutonius</name>
    <dbReference type="NCBI Taxonomy" id="33970"/>
    <lineage>
        <taxon>Bacteria</taxon>
        <taxon>Bacillati</taxon>
        <taxon>Bacillota</taxon>
        <taxon>Bacilli</taxon>
        <taxon>Lactobacillales</taxon>
        <taxon>Enterococcaceae</taxon>
        <taxon>Melissococcus</taxon>
    </lineage>
</organism>
<feature type="transmembrane region" description="Helical" evidence="6">
    <location>
        <begin position="729"/>
        <end position="750"/>
    </location>
</feature>
<sequence>MKNYKTWKIFLNGFILSFVVIFICIALFQVGTNINKDLDNHNKITLKAINKTPYRDIKSLTDKYPGNVVITADGFARLNKKGYEEYLLMKKSNNFSKYVLMEGRKPKSADELIISKRNADQNHIKLNKKINVDSRGKRVVGIFKNEGDINEDVVERIKLKEETVISNLEFTNLKKTDYTFIKKNKTANFEVEANDGNNKKETLLILLQLIVYIISIITIFFLLIMMEYEIKKILIRRKKNIFLLKSMGETNRNILYYELSYFLKPLIIGLIFGVLIGTAIIPLAYNALLGNFGGENFYQFTYNNYPVIQIILGVLICFIVETVLFYSNISKSLRSVSLKSFYMNKENNRYSFKHILLYLLVAILAVIAVSVMIQLSLISTTKIIISLILIMSILLLPQGVIKLINKIFPGKLLFAKSFLNSNQKKVSSIILVFTAILTLQFVVISATLSSLKSVNEGWKVILTGDGFGINPSGDKIDPQILDELKGIDHLYLSKRIYPTEKIRFKGQETNGFMVKGTDIDKYKDSVKGKTSDGKILIGRAISVKLGIKPGDQIVFKNKKIEVSGVTSSGENGGDIVYMYPALFRELFGEKGADIATLNIVNQRSFEKSIRGKENVFYFRTNAEYIKTGINSVYTTLSPVIALCVIVALLGIAIIILMLNDLIYDSRKAIVLLRSLGSGRLFLFKENLLVLCMLSFLAYLYALLFTQIISDTLNFFIASKLGSIVEINSFNLYTLLLSAAILFLMNLLIAVKNTFSMKKVSIAEEMRTL</sequence>
<protein>
    <recommendedName>
        <fullName evidence="7">ABC3 transporter permease C-terminal domain-containing protein</fullName>
    </recommendedName>
</protein>
<name>A0A2Z5Y4N8_9ENTE</name>
<feature type="domain" description="ABC3 transporter permease C-terminal" evidence="7">
    <location>
        <begin position="212"/>
        <end position="331"/>
    </location>
</feature>
<keyword evidence="4 6" id="KW-1133">Transmembrane helix</keyword>
<evidence type="ECO:0000256" key="5">
    <source>
        <dbReference type="ARBA" id="ARBA00023136"/>
    </source>
</evidence>
<reference evidence="8 9" key="1">
    <citation type="submission" date="2018-01" db="EMBL/GenBank/DDBJ databases">
        <title>Whole genome sequence of Melissococcus plutonius DAT561.</title>
        <authorList>
            <person name="Okumura K."/>
            <person name="Takamatsu D."/>
            <person name="Okura M."/>
        </authorList>
    </citation>
    <scope>NUCLEOTIDE SEQUENCE [LARGE SCALE GENOMIC DNA]</scope>
    <source>
        <strain evidence="8 9">DAT561</strain>
        <plasmid evidence="9">pmp1 dat561 dna</plasmid>
    </source>
</reference>
<evidence type="ECO:0000256" key="6">
    <source>
        <dbReference type="SAM" id="Phobius"/>
    </source>
</evidence>
<accession>A0A2Z5Y4N8</accession>
<feature type="transmembrane region" description="Helical" evidence="6">
    <location>
        <begin position="9"/>
        <end position="28"/>
    </location>
</feature>
<feature type="transmembrane region" description="Helical" evidence="6">
    <location>
        <begin position="261"/>
        <end position="285"/>
    </location>
</feature>
<dbReference type="Proteomes" id="UP000269226">
    <property type="component" value="Plasmid pMP1"/>
</dbReference>
<feature type="transmembrane region" description="Helical" evidence="6">
    <location>
        <begin position="639"/>
        <end position="658"/>
    </location>
</feature>
<dbReference type="AlphaFoldDB" id="A0A2Z5Y4N8"/>
<keyword evidence="5 6" id="KW-0472">Membrane</keyword>
<gene>
    <name evidence="8" type="ORF">DAT561_p1067</name>
</gene>
<keyword evidence="2" id="KW-1003">Cell membrane</keyword>
<evidence type="ECO:0000256" key="3">
    <source>
        <dbReference type="ARBA" id="ARBA00022692"/>
    </source>
</evidence>
<evidence type="ECO:0000256" key="1">
    <source>
        <dbReference type="ARBA" id="ARBA00004651"/>
    </source>
</evidence>
<geneLocation type="plasmid" evidence="9">
    <name>pmp1 dat561 dna</name>
</geneLocation>
<feature type="transmembrane region" description="Helical" evidence="6">
    <location>
        <begin position="355"/>
        <end position="377"/>
    </location>
</feature>
<feature type="transmembrane region" description="Helical" evidence="6">
    <location>
        <begin position="203"/>
        <end position="228"/>
    </location>
</feature>
<comment type="subcellular location">
    <subcellularLocation>
        <location evidence="1">Cell membrane</location>
        <topology evidence="1">Multi-pass membrane protein</topology>
    </subcellularLocation>
</comment>
<dbReference type="RefSeq" id="WP_014868593.1">
    <property type="nucleotide sequence ID" value="NZ_JAIWKT010000015.1"/>
</dbReference>
<evidence type="ECO:0000256" key="2">
    <source>
        <dbReference type="ARBA" id="ARBA00022475"/>
    </source>
</evidence>
<dbReference type="Pfam" id="PF02687">
    <property type="entry name" value="FtsX"/>
    <property type="match status" value="1"/>
</dbReference>
<keyword evidence="3 6" id="KW-0812">Transmembrane</keyword>
<evidence type="ECO:0000313" key="8">
    <source>
        <dbReference type="EMBL" id="BBC61769.1"/>
    </source>
</evidence>
<feature type="transmembrane region" description="Helical" evidence="6">
    <location>
        <begin position="305"/>
        <end position="326"/>
    </location>
</feature>
<evidence type="ECO:0000256" key="4">
    <source>
        <dbReference type="ARBA" id="ARBA00022989"/>
    </source>
</evidence>
<proteinExistence type="predicted"/>
<feature type="transmembrane region" description="Helical" evidence="6">
    <location>
        <begin position="383"/>
        <end position="405"/>
    </location>
</feature>
<feature type="transmembrane region" description="Helical" evidence="6">
    <location>
        <begin position="426"/>
        <end position="448"/>
    </location>
</feature>
<evidence type="ECO:0000313" key="9">
    <source>
        <dbReference type="Proteomes" id="UP000269226"/>
    </source>
</evidence>
<keyword evidence="8" id="KW-0614">Plasmid</keyword>
<dbReference type="GO" id="GO:0005886">
    <property type="term" value="C:plasma membrane"/>
    <property type="evidence" value="ECO:0007669"/>
    <property type="project" value="UniProtKB-SubCell"/>
</dbReference>
<dbReference type="InterPro" id="IPR003838">
    <property type="entry name" value="ABC3_permease_C"/>
</dbReference>
<dbReference type="EMBL" id="AP018493">
    <property type="protein sequence ID" value="BBC61769.1"/>
    <property type="molecule type" value="Genomic_DNA"/>
</dbReference>
<feature type="transmembrane region" description="Helical" evidence="6">
    <location>
        <begin position="687"/>
        <end position="709"/>
    </location>
</feature>